<gene>
    <name evidence="2" type="ORF">ElyMa_004922700</name>
</gene>
<keyword evidence="3" id="KW-1185">Reference proteome</keyword>
<accession>A0AAV4J0S3</accession>
<protein>
    <submittedName>
        <fullName evidence="2">Uncharacterized protein</fullName>
    </submittedName>
</protein>
<reference evidence="2 3" key="1">
    <citation type="journal article" date="2021" name="Elife">
        <title>Chloroplast acquisition without the gene transfer in kleptoplastic sea slugs, Plakobranchus ocellatus.</title>
        <authorList>
            <person name="Maeda T."/>
            <person name="Takahashi S."/>
            <person name="Yoshida T."/>
            <person name="Shimamura S."/>
            <person name="Takaki Y."/>
            <person name="Nagai Y."/>
            <person name="Toyoda A."/>
            <person name="Suzuki Y."/>
            <person name="Arimoto A."/>
            <person name="Ishii H."/>
            <person name="Satoh N."/>
            <person name="Nishiyama T."/>
            <person name="Hasebe M."/>
            <person name="Maruyama T."/>
            <person name="Minagawa J."/>
            <person name="Obokata J."/>
            <person name="Shigenobu S."/>
        </authorList>
    </citation>
    <scope>NUCLEOTIDE SEQUENCE [LARGE SCALE GENOMIC DNA]</scope>
</reference>
<dbReference type="Proteomes" id="UP000762676">
    <property type="component" value="Unassembled WGS sequence"/>
</dbReference>
<proteinExistence type="predicted"/>
<feature type="region of interest" description="Disordered" evidence="1">
    <location>
        <begin position="21"/>
        <end position="70"/>
    </location>
</feature>
<evidence type="ECO:0000256" key="1">
    <source>
        <dbReference type="SAM" id="MobiDB-lite"/>
    </source>
</evidence>
<name>A0AAV4J0S3_9GAST</name>
<dbReference type="EMBL" id="BMAT01009862">
    <property type="protein sequence ID" value="GFS15082.1"/>
    <property type="molecule type" value="Genomic_DNA"/>
</dbReference>
<comment type="caution">
    <text evidence="2">The sequence shown here is derived from an EMBL/GenBank/DDBJ whole genome shotgun (WGS) entry which is preliminary data.</text>
</comment>
<dbReference type="AlphaFoldDB" id="A0AAV4J0S3"/>
<evidence type="ECO:0000313" key="2">
    <source>
        <dbReference type="EMBL" id="GFS15082.1"/>
    </source>
</evidence>
<feature type="compositionally biased region" description="Basic and acidic residues" evidence="1">
    <location>
        <begin position="43"/>
        <end position="70"/>
    </location>
</feature>
<sequence>MPRSLEATEITPQTMDFQVDIAPDTGEEERKDVMNRAKNTRHDKHEQGRDSNNAKEMLDWTCPEKTKQNK</sequence>
<evidence type="ECO:0000313" key="3">
    <source>
        <dbReference type="Proteomes" id="UP000762676"/>
    </source>
</evidence>
<organism evidence="2 3">
    <name type="scientific">Elysia marginata</name>
    <dbReference type="NCBI Taxonomy" id="1093978"/>
    <lineage>
        <taxon>Eukaryota</taxon>
        <taxon>Metazoa</taxon>
        <taxon>Spiralia</taxon>
        <taxon>Lophotrochozoa</taxon>
        <taxon>Mollusca</taxon>
        <taxon>Gastropoda</taxon>
        <taxon>Heterobranchia</taxon>
        <taxon>Euthyneura</taxon>
        <taxon>Panpulmonata</taxon>
        <taxon>Sacoglossa</taxon>
        <taxon>Placobranchoidea</taxon>
        <taxon>Plakobranchidae</taxon>
        <taxon>Elysia</taxon>
    </lineage>
</organism>